<comment type="subunit">
    <text evidence="6">Part of the 30S ribosomal subunit.</text>
</comment>
<comment type="caution">
    <text evidence="7">The sequence shown here is derived from an EMBL/GenBank/DDBJ whole genome shotgun (WGS) entry which is preliminary data.</text>
</comment>
<dbReference type="EMBL" id="PZZN01000001">
    <property type="protein sequence ID" value="PTM46800.1"/>
    <property type="molecule type" value="Genomic_DNA"/>
</dbReference>
<dbReference type="Pfam" id="PF00366">
    <property type="entry name" value="Ribosomal_S17"/>
    <property type="match status" value="1"/>
</dbReference>
<dbReference type="RefSeq" id="WP_031393756.1">
    <property type="nucleotide sequence ID" value="NZ_CP098762.1"/>
</dbReference>
<evidence type="ECO:0000256" key="1">
    <source>
        <dbReference type="ARBA" id="ARBA00010254"/>
    </source>
</evidence>
<dbReference type="GeneID" id="93689091"/>
<evidence type="ECO:0000256" key="2">
    <source>
        <dbReference type="ARBA" id="ARBA00022730"/>
    </source>
</evidence>
<evidence type="ECO:0000256" key="3">
    <source>
        <dbReference type="ARBA" id="ARBA00022884"/>
    </source>
</evidence>
<dbReference type="NCBIfam" id="TIGR03635">
    <property type="entry name" value="uS17_bact"/>
    <property type="match status" value="1"/>
</dbReference>
<dbReference type="GO" id="GO:0022627">
    <property type="term" value="C:cytosolic small ribosomal subunit"/>
    <property type="evidence" value="ECO:0007669"/>
    <property type="project" value="UniProtKB-UniRule"/>
</dbReference>
<dbReference type="InterPro" id="IPR019984">
    <property type="entry name" value="Ribosomal_uS17_bact/chlr"/>
</dbReference>
<evidence type="ECO:0000256" key="6">
    <source>
        <dbReference type="HAMAP-Rule" id="MF_01345"/>
    </source>
</evidence>
<keyword evidence="4 6" id="KW-0689">Ribosomal protein</keyword>
<comment type="function">
    <text evidence="6">One of the primary rRNA binding proteins, it binds specifically to the 5'-end of 16S ribosomal RNA.</text>
</comment>
<keyword evidence="5 6" id="KW-0687">Ribonucleoprotein</keyword>
<evidence type="ECO:0000256" key="4">
    <source>
        <dbReference type="ARBA" id="ARBA00022980"/>
    </source>
</evidence>
<dbReference type="PANTHER" id="PTHR10744:SF1">
    <property type="entry name" value="SMALL RIBOSOMAL SUBUNIT PROTEIN US17M"/>
    <property type="match status" value="1"/>
</dbReference>
<keyword evidence="3 6" id="KW-0694">RNA-binding</keyword>
<dbReference type="InterPro" id="IPR000266">
    <property type="entry name" value="Ribosomal_uS17"/>
</dbReference>
<dbReference type="PANTHER" id="PTHR10744">
    <property type="entry name" value="40S RIBOSOMAL PROTEIN S11 FAMILY MEMBER"/>
    <property type="match status" value="1"/>
</dbReference>
<comment type="similarity">
    <text evidence="1 6">Belongs to the universal ribosomal protein uS17 family.</text>
</comment>
<reference evidence="7 8" key="1">
    <citation type="submission" date="2018-04" db="EMBL/GenBank/DDBJ databases">
        <title>Genomic Encyclopedia of Type Strains, Phase III (KMG-III): the genomes of soil and plant-associated and newly described type strains.</title>
        <authorList>
            <person name="Whitman W."/>
        </authorList>
    </citation>
    <scope>NUCLEOTIDE SEQUENCE [LARGE SCALE GENOMIC DNA]</scope>
    <source>
        <strain evidence="7 8">NW12</strain>
    </source>
</reference>
<evidence type="ECO:0000313" key="8">
    <source>
        <dbReference type="Proteomes" id="UP000240996"/>
    </source>
</evidence>
<name>A0A2T4YSL1_9SPHN</name>
<dbReference type="SUPFAM" id="SSF50249">
    <property type="entry name" value="Nucleic acid-binding proteins"/>
    <property type="match status" value="1"/>
</dbReference>
<dbReference type="GO" id="GO:0019843">
    <property type="term" value="F:rRNA binding"/>
    <property type="evidence" value="ECO:0007669"/>
    <property type="project" value="UniProtKB-UniRule"/>
</dbReference>
<keyword evidence="8" id="KW-1185">Reference proteome</keyword>
<evidence type="ECO:0000256" key="5">
    <source>
        <dbReference type="ARBA" id="ARBA00023274"/>
    </source>
</evidence>
<dbReference type="CDD" id="cd00364">
    <property type="entry name" value="Ribosomal_uS17"/>
    <property type="match status" value="1"/>
</dbReference>
<dbReference type="Gene3D" id="2.40.50.140">
    <property type="entry name" value="Nucleic acid-binding proteins"/>
    <property type="match status" value="1"/>
</dbReference>
<keyword evidence="2 6" id="KW-0699">rRNA-binding</keyword>
<accession>A0A2T4YSL1</accession>
<dbReference type="Proteomes" id="UP000240996">
    <property type="component" value="Unassembled WGS sequence"/>
</dbReference>
<dbReference type="PRINTS" id="PR00973">
    <property type="entry name" value="RIBOSOMALS17"/>
</dbReference>
<dbReference type="HAMAP" id="MF_01345_B">
    <property type="entry name" value="Ribosomal_uS17_B"/>
    <property type="match status" value="1"/>
</dbReference>
<gene>
    <name evidence="6" type="primary">rpsQ</name>
    <name evidence="7" type="ORF">C8J24_0174</name>
</gene>
<dbReference type="AlphaFoldDB" id="A0A2T4YSL1"/>
<protein>
    <recommendedName>
        <fullName evidence="6">Small ribosomal subunit protein uS17</fullName>
    </recommendedName>
</protein>
<organism evidence="7 8">
    <name type="scientific">Sphingomonas aerolata</name>
    <dbReference type="NCBI Taxonomy" id="185951"/>
    <lineage>
        <taxon>Bacteria</taxon>
        <taxon>Pseudomonadati</taxon>
        <taxon>Pseudomonadota</taxon>
        <taxon>Alphaproteobacteria</taxon>
        <taxon>Sphingomonadales</taxon>
        <taxon>Sphingomonadaceae</taxon>
        <taxon>Sphingomonas</taxon>
    </lineage>
</organism>
<dbReference type="GO" id="GO:0003735">
    <property type="term" value="F:structural constituent of ribosome"/>
    <property type="evidence" value="ECO:0007669"/>
    <property type="project" value="UniProtKB-UniRule"/>
</dbReference>
<sequence>MPKRVLTGLVVSDKGDKTVVVNVERKVKHPLYGKIIRRSKKYHAHDESNEFKQGETVRIEETAPISKLKTWKVIERVNTHATPERASAEG</sequence>
<dbReference type="NCBIfam" id="NF004123">
    <property type="entry name" value="PRK05610.1"/>
    <property type="match status" value="1"/>
</dbReference>
<proteinExistence type="inferred from homology"/>
<evidence type="ECO:0000313" key="7">
    <source>
        <dbReference type="EMBL" id="PTM46800.1"/>
    </source>
</evidence>
<dbReference type="GO" id="GO:0006412">
    <property type="term" value="P:translation"/>
    <property type="evidence" value="ECO:0007669"/>
    <property type="project" value="UniProtKB-UniRule"/>
</dbReference>
<dbReference type="InterPro" id="IPR012340">
    <property type="entry name" value="NA-bd_OB-fold"/>
</dbReference>